<accession>A0AAV4SE89</accession>
<dbReference type="Proteomes" id="UP001054945">
    <property type="component" value="Unassembled WGS sequence"/>
</dbReference>
<comment type="caution">
    <text evidence="1">The sequence shown here is derived from an EMBL/GenBank/DDBJ whole genome shotgun (WGS) entry which is preliminary data.</text>
</comment>
<keyword evidence="2" id="KW-1185">Reference proteome</keyword>
<sequence length="156" mass="16897">MLFATITGEGDVRRDLSGGGDIAEEFDFVGIRGLGIWAAAPTASFGLSCNVSDGFIVDDILGGIPLSRYLECSTTVITENCGDYAANFTHEYFRRAAGEQVELVCEKMPNYPNPDEKTCSNPVPICSGSYSIHLRSALAVILLVFLRIFVYGDQNV</sequence>
<evidence type="ECO:0000313" key="1">
    <source>
        <dbReference type="EMBL" id="GIY31807.1"/>
    </source>
</evidence>
<protein>
    <submittedName>
        <fullName evidence="1">Uncharacterized protein</fullName>
    </submittedName>
</protein>
<evidence type="ECO:0000313" key="2">
    <source>
        <dbReference type="Proteomes" id="UP001054945"/>
    </source>
</evidence>
<dbReference type="EMBL" id="BPLR01009426">
    <property type="protein sequence ID" value="GIY31807.1"/>
    <property type="molecule type" value="Genomic_DNA"/>
</dbReference>
<reference evidence="1 2" key="1">
    <citation type="submission" date="2021-06" db="EMBL/GenBank/DDBJ databases">
        <title>Caerostris extrusa draft genome.</title>
        <authorList>
            <person name="Kono N."/>
            <person name="Arakawa K."/>
        </authorList>
    </citation>
    <scope>NUCLEOTIDE SEQUENCE [LARGE SCALE GENOMIC DNA]</scope>
</reference>
<organism evidence="1 2">
    <name type="scientific">Caerostris extrusa</name>
    <name type="common">Bark spider</name>
    <name type="synonym">Caerostris bankana</name>
    <dbReference type="NCBI Taxonomy" id="172846"/>
    <lineage>
        <taxon>Eukaryota</taxon>
        <taxon>Metazoa</taxon>
        <taxon>Ecdysozoa</taxon>
        <taxon>Arthropoda</taxon>
        <taxon>Chelicerata</taxon>
        <taxon>Arachnida</taxon>
        <taxon>Araneae</taxon>
        <taxon>Araneomorphae</taxon>
        <taxon>Entelegynae</taxon>
        <taxon>Araneoidea</taxon>
        <taxon>Araneidae</taxon>
        <taxon>Caerostris</taxon>
    </lineage>
</organism>
<proteinExistence type="predicted"/>
<name>A0AAV4SE89_CAEEX</name>
<gene>
    <name evidence="1" type="ORF">CEXT_231621</name>
</gene>
<dbReference type="AlphaFoldDB" id="A0AAV4SE89"/>